<dbReference type="OrthoDB" id="9807950at2"/>
<keyword evidence="3" id="KW-1003">Cell membrane</keyword>
<accession>A0A506Q8I9</accession>
<feature type="transmembrane region" description="Helical" evidence="9">
    <location>
        <begin position="74"/>
        <end position="96"/>
    </location>
</feature>
<evidence type="ECO:0000313" key="11">
    <source>
        <dbReference type="Proteomes" id="UP000317747"/>
    </source>
</evidence>
<feature type="transmembrane region" description="Helical" evidence="9">
    <location>
        <begin position="136"/>
        <end position="157"/>
    </location>
</feature>
<dbReference type="GO" id="GO:0005886">
    <property type="term" value="C:plasma membrane"/>
    <property type="evidence" value="ECO:0007669"/>
    <property type="project" value="UniProtKB-SubCell"/>
</dbReference>
<dbReference type="InterPro" id="IPR029025">
    <property type="entry name" value="T3SS_substrate_exporter_C"/>
</dbReference>
<dbReference type="PANTHER" id="PTHR30531:SF14">
    <property type="entry name" value="SURFACE PRESENTATION OF ANTIGENS PROTEIN SPAS"/>
    <property type="match status" value="1"/>
</dbReference>
<evidence type="ECO:0000256" key="7">
    <source>
        <dbReference type="ARBA" id="ARBA00023136"/>
    </source>
</evidence>
<comment type="subcellular location">
    <subcellularLocation>
        <location evidence="1">Cell membrane</location>
        <topology evidence="1">Multi-pass membrane protein</topology>
    </subcellularLocation>
</comment>
<feature type="transmembrane region" description="Helical" evidence="9">
    <location>
        <begin position="190"/>
        <end position="209"/>
    </location>
</feature>
<gene>
    <name evidence="10" type="ORF">FJW01_10220</name>
</gene>
<dbReference type="InterPro" id="IPR006307">
    <property type="entry name" value="BsaZ-like"/>
</dbReference>
<keyword evidence="5 9" id="KW-1133">Transmembrane helix</keyword>
<comment type="similarity">
    <text evidence="2">Belongs to the type III secretion exporter family.</text>
</comment>
<dbReference type="Gene3D" id="3.40.1690.10">
    <property type="entry name" value="secretion proteins EscU"/>
    <property type="match status" value="1"/>
</dbReference>
<dbReference type="RefSeq" id="WP_128086506.1">
    <property type="nucleotide sequence ID" value="NZ_CP071405.1"/>
</dbReference>
<dbReference type="Pfam" id="PF01312">
    <property type="entry name" value="Bac_export_2"/>
    <property type="match status" value="1"/>
</dbReference>
<comment type="caution">
    <text evidence="10">The sequence shown here is derived from an EMBL/GenBank/DDBJ whole genome shotgun (WGS) entry which is preliminary data.</text>
</comment>
<evidence type="ECO:0000256" key="6">
    <source>
        <dbReference type="ARBA" id="ARBA00023026"/>
    </source>
</evidence>
<dbReference type="Proteomes" id="UP000317747">
    <property type="component" value="Unassembled WGS sequence"/>
</dbReference>
<dbReference type="NCBIfam" id="TIGR01404">
    <property type="entry name" value="FlhB_rel_III"/>
    <property type="match status" value="1"/>
</dbReference>
<dbReference type="SUPFAM" id="SSF160544">
    <property type="entry name" value="EscU C-terminal domain-like"/>
    <property type="match status" value="1"/>
</dbReference>
<keyword evidence="7 9" id="KW-0472">Membrane</keyword>
<evidence type="ECO:0000256" key="2">
    <source>
        <dbReference type="ARBA" id="ARBA00010690"/>
    </source>
</evidence>
<dbReference type="InterPro" id="IPR006135">
    <property type="entry name" value="T3SS_substrate_exporter"/>
</dbReference>
<dbReference type="AlphaFoldDB" id="A0A506Q8I9"/>
<evidence type="ECO:0000256" key="5">
    <source>
        <dbReference type="ARBA" id="ARBA00022989"/>
    </source>
</evidence>
<keyword evidence="6" id="KW-0843">Virulence</keyword>
<proteinExistence type="inferred from homology"/>
<evidence type="ECO:0000256" key="4">
    <source>
        <dbReference type="ARBA" id="ARBA00022692"/>
    </source>
</evidence>
<sequence length="361" mass="41090">MSDKTEDATPQKLRESRKKGQVSQSQDIPKLLISIGILETLFALVETGMQRLQAMMLLPLMRLREPFDHALEEVISEGAAVMLVLVGLACAIAMLLRVAGGWVQFGPLFSTEALAPKPDALNPFNQLKNMFSARQFTQILTSIVKAVVIGLVVWQAIMPDLGGLAQLALGDLNGFWQGVMALFIKVSRRVLMVMLVISLFDFGIQRYFFLKQQRMSHEDIKNEFKQSEGDPHMKGHRRQVAQEILNEEPVAAHDVNVEEADVLLVNPTHFAVGLYYRPDETPLPRLLFKACDEDARALIEEAQRKKKPVIRFIWLTRTLWRTTREGAYVPRETLNAVAQVYRLLRELEDHYLDEVIEIREE</sequence>
<evidence type="ECO:0000256" key="9">
    <source>
        <dbReference type="SAM" id="Phobius"/>
    </source>
</evidence>
<dbReference type="EMBL" id="VHJA01000054">
    <property type="protein sequence ID" value="TPV42137.1"/>
    <property type="molecule type" value="Genomic_DNA"/>
</dbReference>
<evidence type="ECO:0000256" key="3">
    <source>
        <dbReference type="ARBA" id="ARBA00022475"/>
    </source>
</evidence>
<feature type="compositionally biased region" description="Basic and acidic residues" evidence="8">
    <location>
        <begin position="1"/>
        <end position="14"/>
    </location>
</feature>
<protein>
    <submittedName>
        <fullName evidence="10">EscU/YscU/HrcU family type III secretion system export apparatus switch protein</fullName>
    </submittedName>
</protein>
<evidence type="ECO:0000313" key="10">
    <source>
        <dbReference type="EMBL" id="TPV42137.1"/>
    </source>
</evidence>
<keyword evidence="4 9" id="KW-0812">Transmembrane</keyword>
<evidence type="ECO:0000256" key="1">
    <source>
        <dbReference type="ARBA" id="ARBA00004651"/>
    </source>
</evidence>
<name>A0A506Q8I9_9GAMM</name>
<reference evidence="10 11" key="1">
    <citation type="submission" date="2019-06" db="EMBL/GenBank/DDBJ databases">
        <title>Taxogenomics and systematics of the genus Pantoea.</title>
        <authorList>
            <person name="Tambong J.T."/>
        </authorList>
    </citation>
    <scope>NUCLEOTIDE SEQUENCE [LARGE SCALE GENOMIC DNA]</scope>
    <source>
        <strain evidence="10 11">LMG 24200</strain>
    </source>
</reference>
<dbReference type="GO" id="GO:0009306">
    <property type="term" value="P:protein secretion"/>
    <property type="evidence" value="ECO:0007669"/>
    <property type="project" value="InterPro"/>
</dbReference>
<feature type="region of interest" description="Disordered" evidence="8">
    <location>
        <begin position="1"/>
        <end position="22"/>
    </location>
</feature>
<evidence type="ECO:0000256" key="8">
    <source>
        <dbReference type="SAM" id="MobiDB-lite"/>
    </source>
</evidence>
<dbReference type="PRINTS" id="PR00950">
    <property type="entry name" value="TYPE3IMSPROT"/>
</dbReference>
<keyword evidence="11" id="KW-1185">Reference proteome</keyword>
<organism evidence="10 11">
    <name type="scientific">Pantoea deleyi</name>
    <dbReference type="NCBI Taxonomy" id="470932"/>
    <lineage>
        <taxon>Bacteria</taxon>
        <taxon>Pseudomonadati</taxon>
        <taxon>Pseudomonadota</taxon>
        <taxon>Gammaproteobacteria</taxon>
        <taxon>Enterobacterales</taxon>
        <taxon>Erwiniaceae</taxon>
        <taxon>Pantoea</taxon>
    </lineage>
</organism>
<dbReference type="PANTHER" id="PTHR30531">
    <property type="entry name" value="FLAGELLAR BIOSYNTHETIC PROTEIN FLHB"/>
    <property type="match status" value="1"/>
</dbReference>